<sequence>PCASLPAPIDRYPCSGSQLGSLWDTHTRAHPFRLFSLCVPCPSSSQALAVVRPVQRQIRFLPGPARPDMDAHALVDRDNL</sequence>
<protein>
    <submittedName>
        <fullName evidence="1">Uncharacterized protein</fullName>
    </submittedName>
</protein>
<organism evidence="1 2">
    <name type="scientific">Colletotrichum kahawae</name>
    <name type="common">Coffee berry disease fungus</name>
    <dbReference type="NCBI Taxonomy" id="34407"/>
    <lineage>
        <taxon>Eukaryota</taxon>
        <taxon>Fungi</taxon>
        <taxon>Dikarya</taxon>
        <taxon>Ascomycota</taxon>
        <taxon>Pezizomycotina</taxon>
        <taxon>Sordariomycetes</taxon>
        <taxon>Hypocreomycetidae</taxon>
        <taxon>Glomerellales</taxon>
        <taxon>Glomerellaceae</taxon>
        <taxon>Colletotrichum</taxon>
        <taxon>Colletotrichum gloeosporioides species complex</taxon>
    </lineage>
</organism>
<comment type="caution">
    <text evidence="1">The sequence shown here is derived from an EMBL/GenBank/DDBJ whole genome shotgun (WGS) entry which is preliminary data.</text>
</comment>
<gene>
    <name evidence="1" type="ORF">CKAH01_09302</name>
</gene>
<accession>A0AAD9Y094</accession>
<keyword evidence="2" id="KW-1185">Reference proteome</keyword>
<evidence type="ECO:0000313" key="2">
    <source>
        <dbReference type="Proteomes" id="UP001281614"/>
    </source>
</evidence>
<dbReference type="Proteomes" id="UP001281614">
    <property type="component" value="Unassembled WGS sequence"/>
</dbReference>
<name>A0AAD9Y094_COLKA</name>
<reference evidence="1" key="1">
    <citation type="submission" date="2023-02" db="EMBL/GenBank/DDBJ databases">
        <title>Colletotrichum kahawae CIFC_Que2 genome sequencing and assembly.</title>
        <authorList>
            <person name="Baroncelli R."/>
        </authorList>
    </citation>
    <scope>NUCLEOTIDE SEQUENCE</scope>
    <source>
        <strain evidence="1">CIFC_Que2</strain>
    </source>
</reference>
<proteinExistence type="predicted"/>
<feature type="non-terminal residue" evidence="1">
    <location>
        <position position="1"/>
    </location>
</feature>
<dbReference type="EMBL" id="VYYT01000632">
    <property type="protein sequence ID" value="KAK2730867.1"/>
    <property type="molecule type" value="Genomic_DNA"/>
</dbReference>
<dbReference type="AlphaFoldDB" id="A0AAD9Y094"/>
<evidence type="ECO:0000313" key="1">
    <source>
        <dbReference type="EMBL" id="KAK2730867.1"/>
    </source>
</evidence>